<dbReference type="InterPro" id="IPR005225">
    <property type="entry name" value="Small_GTP-bd"/>
</dbReference>
<keyword evidence="3" id="KW-0342">GTP-binding</keyword>
<evidence type="ECO:0000256" key="2">
    <source>
        <dbReference type="ARBA" id="ARBA00022741"/>
    </source>
</evidence>
<dbReference type="InterPro" id="IPR006074">
    <property type="entry name" value="GTP1-OBG_CS"/>
</dbReference>
<protein>
    <submittedName>
        <fullName evidence="10">Uncharacterized protein</fullName>
    </submittedName>
</protein>
<dbReference type="PROSITE" id="PS00905">
    <property type="entry name" value="GTP1_OBG"/>
    <property type="match status" value="1"/>
</dbReference>
<evidence type="ECO:0000259" key="9">
    <source>
        <dbReference type="PROSITE" id="PS51880"/>
    </source>
</evidence>
<evidence type="ECO:0000259" key="6">
    <source>
        <dbReference type="PROSITE" id="PS50090"/>
    </source>
</evidence>
<dbReference type="Gene3D" id="3.40.50.300">
    <property type="entry name" value="P-loop containing nucleotide triphosphate hydrolases"/>
    <property type="match status" value="1"/>
</dbReference>
<dbReference type="SUPFAM" id="SSF46689">
    <property type="entry name" value="Homeodomain-like"/>
    <property type="match status" value="1"/>
</dbReference>
<dbReference type="PROSITE" id="PS51880">
    <property type="entry name" value="TGS"/>
    <property type="match status" value="1"/>
</dbReference>
<feature type="compositionally biased region" description="Basic and acidic residues" evidence="5">
    <location>
        <begin position="920"/>
        <end position="931"/>
    </location>
</feature>
<dbReference type="SUPFAM" id="SSF52540">
    <property type="entry name" value="P-loop containing nucleoside triphosphate hydrolases"/>
    <property type="match status" value="1"/>
</dbReference>
<accession>A0AAD1YWB2</accession>
<dbReference type="InterPro" id="IPR004095">
    <property type="entry name" value="TGS"/>
</dbReference>
<dbReference type="Gene3D" id="6.10.140.1070">
    <property type="match status" value="1"/>
</dbReference>
<dbReference type="InterPro" id="IPR027417">
    <property type="entry name" value="P-loop_NTPase"/>
</dbReference>
<evidence type="ECO:0000256" key="1">
    <source>
        <dbReference type="ARBA" id="ARBA00004123"/>
    </source>
</evidence>
<evidence type="ECO:0000259" key="8">
    <source>
        <dbReference type="PROSITE" id="PS51710"/>
    </source>
</evidence>
<dbReference type="GO" id="GO:0005525">
    <property type="term" value="F:GTP binding"/>
    <property type="evidence" value="ECO:0007669"/>
    <property type="project" value="UniProtKB-KW"/>
</dbReference>
<reference evidence="10" key="1">
    <citation type="submission" date="2023-05" db="EMBL/GenBank/DDBJ databases">
        <authorList>
            <person name="Huff M."/>
        </authorList>
    </citation>
    <scope>NUCLEOTIDE SEQUENCE</scope>
</reference>
<evidence type="ECO:0000256" key="4">
    <source>
        <dbReference type="ARBA" id="ARBA00023242"/>
    </source>
</evidence>
<comment type="subcellular location">
    <subcellularLocation>
        <location evidence="1">Nucleus</location>
    </subcellularLocation>
</comment>
<name>A0AAD1YWB2_9LAMI</name>
<dbReference type="PROSITE" id="PS50090">
    <property type="entry name" value="MYB_LIKE"/>
    <property type="match status" value="1"/>
</dbReference>
<evidence type="ECO:0000256" key="3">
    <source>
        <dbReference type="ARBA" id="ARBA00023134"/>
    </source>
</evidence>
<organism evidence="10 11">
    <name type="scientific">Fraxinus pennsylvanica</name>
    <dbReference type="NCBI Taxonomy" id="56036"/>
    <lineage>
        <taxon>Eukaryota</taxon>
        <taxon>Viridiplantae</taxon>
        <taxon>Streptophyta</taxon>
        <taxon>Embryophyta</taxon>
        <taxon>Tracheophyta</taxon>
        <taxon>Spermatophyta</taxon>
        <taxon>Magnoliopsida</taxon>
        <taxon>eudicotyledons</taxon>
        <taxon>Gunneridae</taxon>
        <taxon>Pentapetalae</taxon>
        <taxon>asterids</taxon>
        <taxon>lamiids</taxon>
        <taxon>Lamiales</taxon>
        <taxon>Oleaceae</taxon>
        <taxon>Oleeae</taxon>
        <taxon>Fraxinus</taxon>
    </lineage>
</organism>
<dbReference type="InterPro" id="IPR031167">
    <property type="entry name" value="G_OBG"/>
</dbReference>
<dbReference type="Gene3D" id="3.10.20.30">
    <property type="match status" value="1"/>
</dbReference>
<dbReference type="PANTHER" id="PTHR43127">
    <property type="entry name" value="DEVELOPMENTALLY-REGULATED GTP-BINDING PROTEIN 2"/>
    <property type="match status" value="1"/>
</dbReference>
<dbReference type="Gene3D" id="1.10.246.220">
    <property type="match status" value="1"/>
</dbReference>
<feature type="region of interest" description="Disordered" evidence="5">
    <location>
        <begin position="900"/>
        <end position="931"/>
    </location>
</feature>
<dbReference type="CDD" id="cd01896">
    <property type="entry name" value="DRG"/>
    <property type="match status" value="1"/>
</dbReference>
<evidence type="ECO:0000256" key="5">
    <source>
        <dbReference type="SAM" id="MobiDB-lite"/>
    </source>
</evidence>
<feature type="domain" description="OBG-type G" evidence="8">
    <location>
        <begin position="595"/>
        <end position="820"/>
    </location>
</feature>
<dbReference type="InterPro" id="IPR017930">
    <property type="entry name" value="Myb_dom"/>
</dbReference>
<dbReference type="InterPro" id="IPR031662">
    <property type="entry name" value="GTP-binding_2"/>
</dbReference>
<evidence type="ECO:0000313" key="10">
    <source>
        <dbReference type="EMBL" id="CAI9757698.1"/>
    </source>
</evidence>
<sequence>METVVDIVGNAEAKVEDSVAARNKPTLTSLQKIADPVVYQLVRVDRNGRLVPATEDEVMAVEDLLEDDKSENGFVSDSVQTVECNTNFKHDLDGLQFQASSGLPRDNVKLDAEAPNASPIPVADFEKVNVQPKQSVSLLTPTAEYVGIFQLEGSPKPSNGLVENETATSAIGTSSKPDFSVLKGEIHLDNLTVKELQETFKATFGRETSVKDKQWLKRRILMGLTNSCDFSTTTLVIKDNGVVKKDKEEIYNSVEHNILLDPEVGSMSVNHESSPTFHDNQKESHSNATGMELQGYPTVDNYGSEDTNTEQRATKRVRKPTKRYIEELSEGESRDSCAKLISSVGHRAYSQPSTDIHVTPVQKVGLDGRWLIRRDSLGGSGVQVPYVSRVRRSRPRENFMTLMPVTSSDKLYTERKVELEELKNLDSNENSDEDSVTMPAANGRMRRKHHRPWTLSEVVKLVEGVAKYGAGRWSEIKRLAFASYSYRTSVDLKDKWRNLLRASFAQLPAEKGMQNSRKHTSIPIPAPILLRVRELAEVQAQVPPSFSASRFAGHTEYHLGQLKAKIAKLRTQLLEPPKGSSGAGEGFEVTKFGHGRVALIGFPSVGKSTLLTMLTGTHSEAASYEFTTLTCIPGIIHYNDTKIQLLDLPGIIEGASEGKGRGRQVIAVSKSSDIVLMVLDASKSEGHRQILTRELEAVGLRLNKRPPQIYFRKKKTGGISFNSTLPLTHVDEKLCYQILHEYKIHNAEVLFREDATVDDLIDVIEGNRKYMKCIYVYNKIDVVGIDDVDRLARQPNSIVISCNLRLNLDRLLAKMWEEMGLVRIYTKPQGQQPDFSDPVVLSAGRGGCTVEDFCNHIHRSLVKDVKYVLVWGTSARHYPQHCGLSHGLQDEDVVQIVKKKEREDGGRGRFKSHSNAPARISDREKKAPLKT</sequence>
<keyword evidence="11" id="KW-1185">Reference proteome</keyword>
<dbReference type="Pfam" id="PF02824">
    <property type="entry name" value="TGS"/>
    <property type="match status" value="1"/>
</dbReference>
<dbReference type="PROSITE" id="PS51294">
    <property type="entry name" value="HTH_MYB"/>
    <property type="match status" value="1"/>
</dbReference>
<dbReference type="GO" id="GO:0003924">
    <property type="term" value="F:GTPase activity"/>
    <property type="evidence" value="ECO:0007669"/>
    <property type="project" value="InterPro"/>
</dbReference>
<dbReference type="AlphaFoldDB" id="A0AAD1YWB2"/>
<keyword evidence="4" id="KW-0539">Nucleus</keyword>
<dbReference type="Pfam" id="PF00249">
    <property type="entry name" value="Myb_DNA-binding"/>
    <property type="match status" value="1"/>
</dbReference>
<proteinExistence type="predicted"/>
<dbReference type="PRINTS" id="PR00326">
    <property type="entry name" value="GTP1OBG"/>
</dbReference>
<dbReference type="CDD" id="cd11660">
    <property type="entry name" value="SANT_TRF"/>
    <property type="match status" value="1"/>
</dbReference>
<dbReference type="FunFam" id="3.10.20.30:FF:000003">
    <property type="entry name" value="Developmentally-regulated GTP-binding protein 1"/>
    <property type="match status" value="1"/>
</dbReference>
<feature type="domain" description="TGS" evidence="9">
    <location>
        <begin position="820"/>
        <end position="898"/>
    </location>
</feature>
<dbReference type="Pfam" id="PF01926">
    <property type="entry name" value="MMR_HSR1"/>
    <property type="match status" value="1"/>
</dbReference>
<dbReference type="InterPro" id="IPR045001">
    <property type="entry name" value="DRG"/>
</dbReference>
<dbReference type="GO" id="GO:0005634">
    <property type="term" value="C:nucleus"/>
    <property type="evidence" value="ECO:0007669"/>
    <property type="project" value="UniProtKB-SubCell"/>
</dbReference>
<keyword evidence="2" id="KW-0547">Nucleotide-binding</keyword>
<dbReference type="InterPro" id="IPR012675">
    <property type="entry name" value="Beta-grasp_dom_sf"/>
</dbReference>
<dbReference type="SUPFAM" id="SSF81271">
    <property type="entry name" value="TGS-like"/>
    <property type="match status" value="1"/>
</dbReference>
<feature type="region of interest" description="Disordered" evidence="5">
    <location>
        <begin position="295"/>
        <end position="317"/>
    </location>
</feature>
<dbReference type="InterPro" id="IPR001005">
    <property type="entry name" value="SANT/Myb"/>
</dbReference>
<dbReference type="Proteomes" id="UP000834106">
    <property type="component" value="Chromosome 3"/>
</dbReference>
<evidence type="ECO:0000259" key="7">
    <source>
        <dbReference type="PROSITE" id="PS51294"/>
    </source>
</evidence>
<dbReference type="Pfam" id="PF16897">
    <property type="entry name" value="MMR_HSR1_Xtn"/>
    <property type="match status" value="1"/>
</dbReference>
<dbReference type="FunFam" id="3.40.50.300:FF:001436">
    <property type="entry name" value="Developmentally-regulated GTP-binding protein"/>
    <property type="match status" value="1"/>
</dbReference>
<dbReference type="InterPro" id="IPR012676">
    <property type="entry name" value="TGS-like"/>
</dbReference>
<dbReference type="InterPro" id="IPR009057">
    <property type="entry name" value="Homeodomain-like_sf"/>
</dbReference>
<dbReference type="InterPro" id="IPR006073">
    <property type="entry name" value="GTP-bd"/>
</dbReference>
<gene>
    <name evidence="10" type="ORF">FPE_LOCUS5128</name>
</gene>
<dbReference type="CDD" id="cd17230">
    <property type="entry name" value="TGS_DRG1"/>
    <property type="match status" value="1"/>
</dbReference>
<dbReference type="NCBIfam" id="TIGR00231">
    <property type="entry name" value="small_GTP"/>
    <property type="match status" value="1"/>
</dbReference>
<feature type="domain" description="Myb-like" evidence="6">
    <location>
        <begin position="452"/>
        <end position="500"/>
    </location>
</feature>
<feature type="domain" description="HTH myb-type" evidence="7">
    <location>
        <begin position="445"/>
        <end position="504"/>
    </location>
</feature>
<dbReference type="EMBL" id="OU503038">
    <property type="protein sequence ID" value="CAI9757698.1"/>
    <property type="molecule type" value="Genomic_DNA"/>
</dbReference>
<evidence type="ECO:0000313" key="11">
    <source>
        <dbReference type="Proteomes" id="UP000834106"/>
    </source>
</evidence>
<dbReference type="PROSITE" id="PS51710">
    <property type="entry name" value="G_OBG"/>
    <property type="match status" value="1"/>
</dbReference>
<dbReference type="SMART" id="SM00717">
    <property type="entry name" value="SANT"/>
    <property type="match status" value="1"/>
</dbReference>